<evidence type="ECO:0000256" key="1">
    <source>
        <dbReference type="SAM" id="SignalP"/>
    </source>
</evidence>
<keyword evidence="1" id="KW-0732">Signal</keyword>
<proteinExistence type="predicted"/>
<sequence length="120" mass="12992">MRGTIITRRRLGTLALAGGVGLGALGLAAPAQAESCFWTEFGQTGSKRCYNVNVKSFTNHTFPNGEPMRNASSWQNLNWSWNEVVYNGANYTGASQELEDESVGDLNGDLNNRLASYDAA</sequence>
<feature type="signal peptide" evidence="1">
    <location>
        <begin position="1"/>
        <end position="33"/>
    </location>
</feature>
<gene>
    <name evidence="2" type="ORF">ACFPZN_39170</name>
</gene>
<protein>
    <recommendedName>
        <fullName evidence="4">Peptidase inhibitor family I36</fullName>
    </recommendedName>
</protein>
<dbReference type="Proteomes" id="UP001596074">
    <property type="component" value="Unassembled WGS sequence"/>
</dbReference>
<keyword evidence="3" id="KW-1185">Reference proteome</keyword>
<evidence type="ECO:0008006" key="4">
    <source>
        <dbReference type="Google" id="ProtNLM"/>
    </source>
</evidence>
<feature type="chain" id="PRO_5046124932" description="Peptidase inhibitor family I36" evidence="1">
    <location>
        <begin position="34"/>
        <end position="120"/>
    </location>
</feature>
<accession>A0ABW1ACP4</accession>
<name>A0ABW1ACP4_9ACTN</name>
<dbReference type="Gene3D" id="2.60.20.10">
    <property type="entry name" value="Crystallins"/>
    <property type="match status" value="1"/>
</dbReference>
<reference evidence="3" key="1">
    <citation type="journal article" date="2019" name="Int. J. Syst. Evol. Microbiol.">
        <title>The Global Catalogue of Microorganisms (GCM) 10K type strain sequencing project: providing services to taxonomists for standard genome sequencing and annotation.</title>
        <authorList>
            <consortium name="The Broad Institute Genomics Platform"/>
            <consortium name="The Broad Institute Genome Sequencing Center for Infectious Disease"/>
            <person name="Wu L."/>
            <person name="Ma J."/>
        </authorList>
    </citation>
    <scope>NUCLEOTIDE SEQUENCE [LARGE SCALE GENOMIC DNA]</scope>
    <source>
        <strain evidence="3">KCTC 42087</strain>
    </source>
</reference>
<dbReference type="PROSITE" id="PS51318">
    <property type="entry name" value="TAT"/>
    <property type="match status" value="1"/>
</dbReference>
<dbReference type="InterPro" id="IPR006311">
    <property type="entry name" value="TAT_signal"/>
</dbReference>
<organism evidence="2 3">
    <name type="scientific">Actinomadura rugatobispora</name>
    <dbReference type="NCBI Taxonomy" id="1994"/>
    <lineage>
        <taxon>Bacteria</taxon>
        <taxon>Bacillati</taxon>
        <taxon>Actinomycetota</taxon>
        <taxon>Actinomycetes</taxon>
        <taxon>Streptosporangiales</taxon>
        <taxon>Thermomonosporaceae</taxon>
        <taxon>Actinomadura</taxon>
    </lineage>
</organism>
<evidence type="ECO:0000313" key="2">
    <source>
        <dbReference type="EMBL" id="MFC5751673.1"/>
    </source>
</evidence>
<evidence type="ECO:0000313" key="3">
    <source>
        <dbReference type="Proteomes" id="UP001596074"/>
    </source>
</evidence>
<dbReference type="RefSeq" id="WP_378287617.1">
    <property type="nucleotide sequence ID" value="NZ_JBHSON010000073.1"/>
</dbReference>
<dbReference type="EMBL" id="JBHSON010000073">
    <property type="protein sequence ID" value="MFC5751673.1"/>
    <property type="molecule type" value="Genomic_DNA"/>
</dbReference>
<comment type="caution">
    <text evidence="2">The sequence shown here is derived from an EMBL/GenBank/DDBJ whole genome shotgun (WGS) entry which is preliminary data.</text>
</comment>